<dbReference type="EMBL" id="ML122264">
    <property type="protein sequence ID" value="RPD60939.1"/>
    <property type="molecule type" value="Genomic_DNA"/>
</dbReference>
<evidence type="ECO:0000313" key="2">
    <source>
        <dbReference type="EMBL" id="RPD60939.1"/>
    </source>
</evidence>
<proteinExistence type="predicted"/>
<feature type="region of interest" description="Disordered" evidence="1">
    <location>
        <begin position="411"/>
        <end position="456"/>
    </location>
</feature>
<dbReference type="Proteomes" id="UP000313359">
    <property type="component" value="Unassembled WGS sequence"/>
</dbReference>
<feature type="compositionally biased region" description="Acidic residues" evidence="1">
    <location>
        <begin position="411"/>
        <end position="431"/>
    </location>
</feature>
<evidence type="ECO:0000313" key="3">
    <source>
        <dbReference type="Proteomes" id="UP000313359"/>
    </source>
</evidence>
<reference evidence="2" key="1">
    <citation type="journal article" date="2018" name="Genome Biol. Evol.">
        <title>Genomics and development of Lentinus tigrinus, a white-rot wood-decaying mushroom with dimorphic fruiting bodies.</title>
        <authorList>
            <person name="Wu B."/>
            <person name="Xu Z."/>
            <person name="Knudson A."/>
            <person name="Carlson A."/>
            <person name="Chen N."/>
            <person name="Kovaka S."/>
            <person name="LaButti K."/>
            <person name="Lipzen A."/>
            <person name="Pennachio C."/>
            <person name="Riley R."/>
            <person name="Schakwitz W."/>
            <person name="Umezawa K."/>
            <person name="Ohm R.A."/>
            <person name="Grigoriev I.V."/>
            <person name="Nagy L.G."/>
            <person name="Gibbons J."/>
            <person name="Hibbett D."/>
        </authorList>
    </citation>
    <scope>NUCLEOTIDE SEQUENCE [LARGE SCALE GENOMIC DNA]</scope>
    <source>
        <strain evidence="2">ALCF2SS1-6</strain>
    </source>
</reference>
<dbReference type="AlphaFoldDB" id="A0A5C2SCT5"/>
<feature type="compositionally biased region" description="Acidic residues" evidence="1">
    <location>
        <begin position="440"/>
        <end position="456"/>
    </location>
</feature>
<organism evidence="2 3">
    <name type="scientific">Lentinus tigrinus ALCF2SS1-6</name>
    <dbReference type="NCBI Taxonomy" id="1328759"/>
    <lineage>
        <taxon>Eukaryota</taxon>
        <taxon>Fungi</taxon>
        <taxon>Dikarya</taxon>
        <taxon>Basidiomycota</taxon>
        <taxon>Agaricomycotina</taxon>
        <taxon>Agaricomycetes</taxon>
        <taxon>Polyporales</taxon>
        <taxon>Polyporaceae</taxon>
        <taxon>Lentinus</taxon>
    </lineage>
</organism>
<gene>
    <name evidence="2" type="ORF">L227DRAFT_600730</name>
</gene>
<dbReference type="OrthoDB" id="2755073at2759"/>
<sequence>MMGRQCRTLCRAFSSLCTMENCRLPLELCELVIDNIPRSHPWWEGHGGYDLPSYRVKFTTICSAWLPRALRILYHTPVLTEPQQLELFVHTITRRPPLADMVYELVIDPSDPRKYIPFLRHTLVKRLRHLTTLILGFPSRMVWVYPPRYHLLVAQFPITELAIHYRQFLSSFRTVWFETFRLIWSLRHLRKLHLDMQLDTVPDLTDTDVHRLAAIRRPWACANLKTLVLDGWDYHDLLPEHAFGTAVERLCFQLYGNPISESGVFFTQMSDFSSLQELYVAVKAGIGNSQDGEEASITSAYLAPILTHLPPQNALATITIRLDDAGGHAQPSREAFLRELSSRGVDQLVTKKFPGLRSARFEVPERFDSAYDEERWHGLLDEHLAKLRGIVSVSVHTYGQDDWRVKSLCWDDDDEDSESPEGDDSFQDDSELGDRRSESSDEDGDEDEDIALEAGS</sequence>
<evidence type="ECO:0000256" key="1">
    <source>
        <dbReference type="SAM" id="MobiDB-lite"/>
    </source>
</evidence>
<protein>
    <submittedName>
        <fullName evidence="2">Uncharacterized protein</fullName>
    </submittedName>
</protein>
<name>A0A5C2SCT5_9APHY</name>
<accession>A0A5C2SCT5</accession>
<keyword evidence="3" id="KW-1185">Reference proteome</keyword>